<dbReference type="AlphaFoldDB" id="A0A7J3ZIF9"/>
<proteinExistence type="predicted"/>
<dbReference type="CDD" id="cd17040">
    <property type="entry name" value="Ubl_MoaD_like"/>
    <property type="match status" value="1"/>
</dbReference>
<dbReference type="Gene3D" id="3.10.20.30">
    <property type="match status" value="1"/>
</dbReference>
<dbReference type="Pfam" id="PF02597">
    <property type="entry name" value="ThiS"/>
    <property type="match status" value="1"/>
</dbReference>
<accession>A0A7J3ZIF9</accession>
<dbReference type="InterPro" id="IPR016155">
    <property type="entry name" value="Mopterin_synth/thiamin_S_b"/>
</dbReference>
<protein>
    <submittedName>
        <fullName evidence="1">MoaD/ThiS family protein</fullName>
    </submittedName>
</protein>
<dbReference type="EMBL" id="DRZC01000005">
    <property type="protein sequence ID" value="HHQ79867.1"/>
    <property type="molecule type" value="Genomic_DNA"/>
</dbReference>
<dbReference type="InterPro" id="IPR003749">
    <property type="entry name" value="ThiS/MoaD-like"/>
</dbReference>
<sequence length="84" mass="9343">MVKVRLLATLKERVGKEIVEVEAQTLQELARKLSHHIPDIIDPDGRPSGLYLFLINGADYRVRGENPELSSEDEVIIIPVSHGG</sequence>
<dbReference type="SUPFAM" id="SSF54285">
    <property type="entry name" value="MoaD/ThiS"/>
    <property type="match status" value="1"/>
</dbReference>
<dbReference type="InterPro" id="IPR012675">
    <property type="entry name" value="Beta-grasp_dom_sf"/>
</dbReference>
<comment type="caution">
    <text evidence="1">The sequence shown here is derived from an EMBL/GenBank/DDBJ whole genome shotgun (WGS) entry which is preliminary data.</text>
</comment>
<organism evidence="1">
    <name type="scientific">Fervidicoccus fontis</name>
    <dbReference type="NCBI Taxonomy" id="683846"/>
    <lineage>
        <taxon>Archaea</taxon>
        <taxon>Thermoproteota</taxon>
        <taxon>Thermoprotei</taxon>
        <taxon>Fervidicoccales</taxon>
        <taxon>Fervidicoccaceae</taxon>
        <taxon>Fervidicoccus</taxon>
    </lineage>
</organism>
<evidence type="ECO:0000313" key="1">
    <source>
        <dbReference type="EMBL" id="HHQ79867.1"/>
    </source>
</evidence>
<reference evidence="1" key="1">
    <citation type="journal article" date="2020" name="mSystems">
        <title>Genome- and Community-Level Interaction Insights into Carbon Utilization and Element Cycling Functions of Hydrothermarchaeota in Hydrothermal Sediment.</title>
        <authorList>
            <person name="Zhou Z."/>
            <person name="Liu Y."/>
            <person name="Xu W."/>
            <person name="Pan J."/>
            <person name="Luo Z.H."/>
            <person name="Li M."/>
        </authorList>
    </citation>
    <scope>NUCLEOTIDE SEQUENCE [LARGE SCALE GENOMIC DNA]</scope>
    <source>
        <strain evidence="1">SpSt-1116</strain>
    </source>
</reference>
<gene>
    <name evidence="1" type="ORF">ENM78_00145</name>
</gene>
<name>A0A7J3ZIF9_9CREN</name>